<name>A0A3M7R6U5_BRAPC</name>
<sequence>MLIKVKTLTGKETKIRAIFKKKFAKMSEESSLKHGKKPPDLNPAALADIEREACLIAKEFYKLNKNIQLSLNQISAASVCNMQTCQDTIQETCDSVEKCVAEESELRKKAADLSRSMEPIYKLQTKINTIKTLIINLDTQI</sequence>
<reference evidence="2 3" key="1">
    <citation type="journal article" date="2018" name="Sci. Rep.">
        <title>Genomic signatures of local adaptation to the degree of environmental predictability in rotifers.</title>
        <authorList>
            <person name="Franch-Gras L."/>
            <person name="Hahn C."/>
            <person name="Garcia-Roger E.M."/>
            <person name="Carmona M.J."/>
            <person name="Serra M."/>
            <person name="Gomez A."/>
        </authorList>
    </citation>
    <scope>NUCLEOTIDE SEQUENCE [LARGE SCALE GENOMIC DNA]</scope>
    <source>
        <strain evidence="2">HYR1</strain>
    </source>
</reference>
<dbReference type="EMBL" id="REGN01004141">
    <property type="protein sequence ID" value="RNA18965.1"/>
    <property type="molecule type" value="Genomic_DNA"/>
</dbReference>
<proteinExistence type="predicted"/>
<dbReference type="InterPro" id="IPR019314">
    <property type="entry name" value="BORCS6"/>
</dbReference>
<dbReference type="Proteomes" id="UP000276133">
    <property type="component" value="Unassembled WGS sequence"/>
</dbReference>
<evidence type="ECO:0000259" key="1">
    <source>
        <dbReference type="Pfam" id="PF10157"/>
    </source>
</evidence>
<dbReference type="PANTHER" id="PTHR13440">
    <property type="entry name" value="BLOC-1 RELATED COMPLEX SUBUNIT 6"/>
    <property type="match status" value="1"/>
</dbReference>
<dbReference type="GO" id="GO:0099078">
    <property type="term" value="C:BORC complex"/>
    <property type="evidence" value="ECO:0007669"/>
    <property type="project" value="TreeGrafter"/>
</dbReference>
<keyword evidence="3" id="KW-1185">Reference proteome</keyword>
<evidence type="ECO:0000313" key="2">
    <source>
        <dbReference type="EMBL" id="RNA18965.1"/>
    </source>
</evidence>
<comment type="caution">
    <text evidence="2">The sequence shown here is derived from an EMBL/GenBank/DDBJ whole genome shotgun (WGS) entry which is preliminary data.</text>
</comment>
<dbReference type="PANTHER" id="PTHR13440:SF7">
    <property type="entry name" value="BLOC-1 RELATED COMPLEX SUBUNIT 6"/>
    <property type="match status" value="1"/>
</dbReference>
<feature type="domain" description="BLOC-1-related complex subunit 6 C-terminal helix" evidence="1">
    <location>
        <begin position="39"/>
        <end position="138"/>
    </location>
</feature>
<dbReference type="AlphaFoldDB" id="A0A3M7R6U5"/>
<gene>
    <name evidence="2" type="ORF">BpHYR1_010825</name>
</gene>
<dbReference type="Pfam" id="PF10157">
    <property type="entry name" value="BORCS6"/>
    <property type="match status" value="1"/>
</dbReference>
<accession>A0A3M7R6U5</accession>
<dbReference type="OrthoDB" id="21270at2759"/>
<protein>
    <recommendedName>
        <fullName evidence="1">BLOC-1-related complex subunit 6 C-terminal helix domain-containing protein</fullName>
    </recommendedName>
</protein>
<dbReference type="GO" id="GO:0032418">
    <property type="term" value="P:lysosome localization"/>
    <property type="evidence" value="ECO:0007669"/>
    <property type="project" value="TreeGrafter"/>
</dbReference>
<organism evidence="2 3">
    <name type="scientific">Brachionus plicatilis</name>
    <name type="common">Marine rotifer</name>
    <name type="synonym">Brachionus muelleri</name>
    <dbReference type="NCBI Taxonomy" id="10195"/>
    <lineage>
        <taxon>Eukaryota</taxon>
        <taxon>Metazoa</taxon>
        <taxon>Spiralia</taxon>
        <taxon>Gnathifera</taxon>
        <taxon>Rotifera</taxon>
        <taxon>Eurotatoria</taxon>
        <taxon>Monogononta</taxon>
        <taxon>Pseudotrocha</taxon>
        <taxon>Ploima</taxon>
        <taxon>Brachionidae</taxon>
        <taxon>Brachionus</taxon>
    </lineage>
</organism>
<evidence type="ECO:0000313" key="3">
    <source>
        <dbReference type="Proteomes" id="UP000276133"/>
    </source>
</evidence>
<dbReference type="InterPro" id="IPR046465">
    <property type="entry name" value="BORCS6_C"/>
</dbReference>